<dbReference type="RefSeq" id="WP_119048521.1">
    <property type="nucleotide sequence ID" value="NZ_CP032157.1"/>
</dbReference>
<feature type="compositionally biased region" description="Low complexity" evidence="1">
    <location>
        <begin position="1"/>
        <end position="12"/>
    </location>
</feature>
<dbReference type="KEGG" id="pseg:D3H65_01260"/>
<evidence type="ECO:0000313" key="3">
    <source>
        <dbReference type="Proteomes" id="UP000263900"/>
    </source>
</evidence>
<feature type="compositionally biased region" description="Basic residues" evidence="1">
    <location>
        <begin position="46"/>
        <end position="59"/>
    </location>
</feature>
<feature type="region of interest" description="Disordered" evidence="1">
    <location>
        <begin position="1"/>
        <end position="59"/>
    </location>
</feature>
<dbReference type="OrthoDB" id="679969at2"/>
<gene>
    <name evidence="2" type="ORF">D3H65_01260</name>
</gene>
<dbReference type="Proteomes" id="UP000263900">
    <property type="component" value="Chromosome"/>
</dbReference>
<sequence>MKTTRSQTTKQSKQGHHTIPKPEIRDNLDSRKNEEQDFKGNDVTHNKKPHHNKQQRKKT</sequence>
<organism evidence="2 3">
    <name type="scientific">Paraflavitalea soli</name>
    <dbReference type="NCBI Taxonomy" id="2315862"/>
    <lineage>
        <taxon>Bacteria</taxon>
        <taxon>Pseudomonadati</taxon>
        <taxon>Bacteroidota</taxon>
        <taxon>Chitinophagia</taxon>
        <taxon>Chitinophagales</taxon>
        <taxon>Chitinophagaceae</taxon>
        <taxon>Paraflavitalea</taxon>
    </lineage>
</organism>
<evidence type="ECO:0000313" key="2">
    <source>
        <dbReference type="EMBL" id="AXY72683.1"/>
    </source>
</evidence>
<evidence type="ECO:0000256" key="1">
    <source>
        <dbReference type="SAM" id="MobiDB-lite"/>
    </source>
</evidence>
<protein>
    <submittedName>
        <fullName evidence="2">Uncharacterized protein</fullName>
    </submittedName>
</protein>
<dbReference type="EMBL" id="CP032157">
    <property type="protein sequence ID" value="AXY72683.1"/>
    <property type="molecule type" value="Genomic_DNA"/>
</dbReference>
<accession>A0A3B7MH89</accession>
<name>A0A3B7MH89_9BACT</name>
<proteinExistence type="predicted"/>
<keyword evidence="3" id="KW-1185">Reference proteome</keyword>
<dbReference type="AlphaFoldDB" id="A0A3B7MH89"/>
<feature type="compositionally biased region" description="Basic and acidic residues" evidence="1">
    <location>
        <begin position="20"/>
        <end position="45"/>
    </location>
</feature>
<reference evidence="2 3" key="1">
    <citation type="submission" date="2018-09" db="EMBL/GenBank/DDBJ databases">
        <title>Genome sequencing of strain 6GH32-13.</title>
        <authorList>
            <person name="Weon H.-Y."/>
            <person name="Heo J."/>
            <person name="Kwon S.-W."/>
        </authorList>
    </citation>
    <scope>NUCLEOTIDE SEQUENCE [LARGE SCALE GENOMIC DNA]</scope>
    <source>
        <strain evidence="2 3">5GH32-13</strain>
    </source>
</reference>